<keyword evidence="14" id="KW-1185">Reference proteome</keyword>
<organism evidence="13 14">
    <name type="scientific">Marinobacter psychrophilus</name>
    <dbReference type="NCBI Taxonomy" id="330734"/>
    <lineage>
        <taxon>Bacteria</taxon>
        <taxon>Pseudomonadati</taxon>
        <taxon>Pseudomonadota</taxon>
        <taxon>Gammaproteobacteria</taxon>
        <taxon>Pseudomonadales</taxon>
        <taxon>Marinobacteraceae</taxon>
        <taxon>Marinobacter</taxon>
    </lineage>
</organism>
<evidence type="ECO:0000256" key="8">
    <source>
        <dbReference type="ARBA" id="ARBA00023229"/>
    </source>
</evidence>
<dbReference type="PATRIC" id="fig|330734.3.peg.1915"/>
<dbReference type="PANTHER" id="PTHR10885">
    <property type="entry name" value="ISOPENTENYL-DIPHOSPHATE DELTA-ISOMERASE"/>
    <property type="match status" value="1"/>
</dbReference>
<dbReference type="Proteomes" id="UP000036406">
    <property type="component" value="Chromosome"/>
</dbReference>
<proteinExistence type="inferred from homology"/>
<dbReference type="InterPro" id="IPR000086">
    <property type="entry name" value="NUDIX_hydrolase_dom"/>
</dbReference>
<feature type="binding site" evidence="10">
    <location>
        <position position="75"/>
    </location>
    <ligand>
        <name>Mn(2+)</name>
        <dbReference type="ChEBI" id="CHEBI:29035"/>
    </ligand>
</feature>
<keyword evidence="5 10" id="KW-0479">Metal-binding</keyword>
<dbReference type="GO" id="GO:0050992">
    <property type="term" value="P:dimethylallyl diphosphate biosynthetic process"/>
    <property type="evidence" value="ECO:0007669"/>
    <property type="project" value="UniProtKB-UniRule"/>
</dbReference>
<keyword evidence="9 10" id="KW-0413">Isomerase</keyword>
<dbReference type="STRING" id="330734.ABA45_09105"/>
<feature type="active site" evidence="10 11">
    <location>
        <position position="73"/>
    </location>
</feature>
<feature type="active site" evidence="10 11">
    <location>
        <position position="120"/>
    </location>
</feature>
<comment type="cofactor">
    <cofactor evidence="10">
        <name>Mg(2+)</name>
        <dbReference type="ChEBI" id="CHEBI:18420"/>
    </cofactor>
    <text evidence="10">Binds 1 Mg(2+) ion per subunit. The magnesium ion binds only when substrate is bound.</text>
</comment>
<evidence type="ECO:0000256" key="2">
    <source>
        <dbReference type="ARBA" id="ARBA00007579"/>
    </source>
</evidence>
<comment type="pathway">
    <text evidence="1 10">Isoprenoid biosynthesis; dimethylallyl diphosphate biosynthesis; dimethylallyl diphosphate from isopentenyl diphosphate: step 1/1.</text>
</comment>
<feature type="binding site" evidence="10">
    <location>
        <position position="120"/>
    </location>
    <ligand>
        <name>Mn(2+)</name>
        <dbReference type="ChEBI" id="CHEBI:29035"/>
    </ligand>
</feature>
<evidence type="ECO:0000256" key="5">
    <source>
        <dbReference type="ARBA" id="ARBA00022723"/>
    </source>
</evidence>
<dbReference type="NCBIfam" id="NF002995">
    <property type="entry name" value="PRK03759.1"/>
    <property type="match status" value="1"/>
</dbReference>
<evidence type="ECO:0000259" key="12">
    <source>
        <dbReference type="PROSITE" id="PS51462"/>
    </source>
</evidence>
<evidence type="ECO:0000313" key="14">
    <source>
        <dbReference type="Proteomes" id="UP000036406"/>
    </source>
</evidence>
<gene>
    <name evidence="10" type="primary">idi</name>
    <name evidence="13" type="ORF">ABA45_09105</name>
</gene>
<name>A0A0H4I0T5_9GAMM</name>
<dbReference type="AlphaFoldDB" id="A0A0H4I0T5"/>
<dbReference type="InterPro" id="IPR011876">
    <property type="entry name" value="IsopentenylPP_isomerase_typ1"/>
</dbReference>
<protein>
    <recommendedName>
        <fullName evidence="3 10">Isopentenyl-diphosphate Delta-isomerase</fullName>
        <shortName evidence="10">IPP isomerase</shortName>
        <ecNumber evidence="3 10">5.3.3.2</ecNumber>
    </recommendedName>
    <alternativeName>
        <fullName evidence="10">IPP:DMAPP isomerase</fullName>
    </alternativeName>
    <alternativeName>
        <fullName evidence="10">Isopentenyl pyrophosphate isomerase</fullName>
    </alternativeName>
</protein>
<evidence type="ECO:0000256" key="4">
    <source>
        <dbReference type="ARBA" id="ARBA00022490"/>
    </source>
</evidence>
<evidence type="ECO:0000256" key="1">
    <source>
        <dbReference type="ARBA" id="ARBA00004826"/>
    </source>
</evidence>
<feature type="domain" description="Nudix hydrolase" evidence="12">
    <location>
        <begin position="36"/>
        <end position="168"/>
    </location>
</feature>
<evidence type="ECO:0000256" key="7">
    <source>
        <dbReference type="ARBA" id="ARBA00023211"/>
    </source>
</evidence>
<feature type="binding site" evidence="10">
    <location>
        <position position="31"/>
    </location>
    <ligand>
        <name>Mn(2+)</name>
        <dbReference type="ChEBI" id="CHEBI:29035"/>
    </ligand>
</feature>
<keyword evidence="6 10" id="KW-0460">Magnesium</keyword>
<dbReference type="GO" id="GO:0009240">
    <property type="term" value="P:isopentenyl diphosphate biosynthetic process"/>
    <property type="evidence" value="ECO:0007669"/>
    <property type="project" value="TreeGrafter"/>
</dbReference>
<comment type="cofactor">
    <cofactor evidence="10">
        <name>Mn(2+)</name>
        <dbReference type="ChEBI" id="CHEBI:29035"/>
    </cofactor>
    <text evidence="10">Binds 1 Mn(2+) ion per subunit.</text>
</comment>
<feature type="binding site" evidence="10">
    <location>
        <position position="118"/>
    </location>
    <ligand>
        <name>Mn(2+)</name>
        <dbReference type="ChEBI" id="CHEBI:29035"/>
    </ligand>
</feature>
<comment type="subcellular location">
    <subcellularLocation>
        <location evidence="10">Cytoplasm</location>
    </subcellularLocation>
</comment>
<dbReference type="GO" id="GO:0046872">
    <property type="term" value="F:metal ion binding"/>
    <property type="evidence" value="ECO:0007669"/>
    <property type="project" value="UniProtKB-KW"/>
</dbReference>
<dbReference type="KEGG" id="mpq:ABA45_09105"/>
<dbReference type="GO" id="GO:0004452">
    <property type="term" value="F:isopentenyl-diphosphate delta-isomerase activity"/>
    <property type="evidence" value="ECO:0007669"/>
    <property type="project" value="UniProtKB-UniRule"/>
</dbReference>
<keyword evidence="4 10" id="KW-0963">Cytoplasm</keyword>
<dbReference type="InterPro" id="IPR015797">
    <property type="entry name" value="NUDIX_hydrolase-like_dom_sf"/>
</dbReference>
<dbReference type="EMBL" id="CP011494">
    <property type="protein sequence ID" value="AKO52549.1"/>
    <property type="molecule type" value="Genomic_DNA"/>
</dbReference>
<evidence type="ECO:0000256" key="9">
    <source>
        <dbReference type="ARBA" id="ARBA00023235"/>
    </source>
</evidence>
<sequence length="184" mass="21467">MREKVSFDDEPLILVDEDDNEVGYRSKSDCHEGHGTLHRAFSIFLFDEQGRVLLQQRAAGKPLWPLYWSNSCCSHPRRGETMDQALHRRLREELGLEASLTFVYKFIYQADFGDRGAEHELCHVYIGSSGGEARVHPAEIADWRWVPIEEVTRELEDAPSEYTPWFKMEWKALMDQGRNHIDTR</sequence>
<dbReference type="Gene3D" id="3.90.79.10">
    <property type="entry name" value="Nucleoside Triphosphate Pyrophosphohydrolase"/>
    <property type="match status" value="1"/>
</dbReference>
<feature type="binding site" evidence="10">
    <location>
        <position position="93"/>
    </location>
    <ligand>
        <name>Mg(2+)</name>
        <dbReference type="ChEBI" id="CHEBI:18420"/>
    </ligand>
</feature>
<evidence type="ECO:0000256" key="10">
    <source>
        <dbReference type="HAMAP-Rule" id="MF_00202"/>
    </source>
</evidence>
<accession>A0A0H4I0T5</accession>
<evidence type="ECO:0000256" key="11">
    <source>
        <dbReference type="PIRSR" id="PIRSR018427-1"/>
    </source>
</evidence>
<dbReference type="SUPFAM" id="SSF55811">
    <property type="entry name" value="Nudix"/>
    <property type="match status" value="1"/>
</dbReference>
<keyword evidence="8 10" id="KW-0414">Isoprene biosynthesis</keyword>
<dbReference type="UniPathway" id="UPA00059">
    <property type="reaction ID" value="UER00104"/>
</dbReference>
<dbReference type="EC" id="5.3.3.2" evidence="3 10"/>
<comment type="function">
    <text evidence="10">Catalyzes the 1,3-allylic rearrangement of the homoallylic substrate isopentenyl (IPP) to its highly electrophilic allylic isomer, dimethylallyl diphosphate (DMAPP).</text>
</comment>
<dbReference type="CDD" id="cd02885">
    <property type="entry name" value="NUDIX_IPP_Isomerase"/>
    <property type="match status" value="1"/>
</dbReference>
<evidence type="ECO:0000313" key="13">
    <source>
        <dbReference type="EMBL" id="AKO52549.1"/>
    </source>
</evidence>
<dbReference type="PANTHER" id="PTHR10885:SF0">
    <property type="entry name" value="ISOPENTENYL-DIPHOSPHATE DELTA-ISOMERASE"/>
    <property type="match status" value="1"/>
</dbReference>
<dbReference type="InterPro" id="IPR056375">
    <property type="entry name" value="Idi_bact"/>
</dbReference>
<keyword evidence="7 10" id="KW-0464">Manganese</keyword>
<dbReference type="PROSITE" id="PS51462">
    <property type="entry name" value="NUDIX"/>
    <property type="match status" value="1"/>
</dbReference>
<dbReference type="RefSeq" id="WP_048385510.1">
    <property type="nucleotide sequence ID" value="NZ_CP011494.1"/>
</dbReference>
<feature type="binding site" evidence="10">
    <location>
        <position position="38"/>
    </location>
    <ligand>
        <name>Mn(2+)</name>
        <dbReference type="ChEBI" id="CHEBI:29035"/>
    </ligand>
</feature>
<reference evidence="13 14" key="1">
    <citation type="submission" date="2015-05" db="EMBL/GenBank/DDBJ databases">
        <title>Complete genome of Marinobacter psychrophilus strain 20041T isolated from sea-ice of the Canadian Basin.</title>
        <authorList>
            <person name="Song L."/>
            <person name="Ren L."/>
            <person name="Yu Y."/>
            <person name="Wang X."/>
        </authorList>
    </citation>
    <scope>NUCLEOTIDE SEQUENCE [LARGE SCALE GENOMIC DNA]</scope>
    <source>
        <strain evidence="13 14">20041</strain>
    </source>
</reference>
<dbReference type="Pfam" id="PF00293">
    <property type="entry name" value="NUDIX"/>
    <property type="match status" value="1"/>
</dbReference>
<dbReference type="HAMAP" id="MF_00202">
    <property type="entry name" value="Idi"/>
    <property type="match status" value="1"/>
</dbReference>
<comment type="similarity">
    <text evidence="2 10">Belongs to the IPP isomerase type 1 family.</text>
</comment>
<dbReference type="GO" id="GO:0005737">
    <property type="term" value="C:cytoplasm"/>
    <property type="evidence" value="ECO:0007669"/>
    <property type="project" value="UniProtKB-SubCell"/>
</dbReference>
<dbReference type="NCBIfam" id="TIGR02150">
    <property type="entry name" value="IPP_isom_1"/>
    <property type="match status" value="1"/>
</dbReference>
<evidence type="ECO:0000256" key="3">
    <source>
        <dbReference type="ARBA" id="ARBA00012057"/>
    </source>
</evidence>
<dbReference type="PIRSF" id="PIRSF018427">
    <property type="entry name" value="Isopntndiph_ism"/>
    <property type="match status" value="1"/>
</dbReference>
<comment type="catalytic activity">
    <reaction evidence="10">
        <text>isopentenyl diphosphate = dimethylallyl diphosphate</text>
        <dbReference type="Rhea" id="RHEA:23284"/>
        <dbReference type="ChEBI" id="CHEBI:57623"/>
        <dbReference type="ChEBI" id="CHEBI:128769"/>
        <dbReference type="EC" id="5.3.3.2"/>
    </reaction>
</comment>
<evidence type="ECO:0000256" key="6">
    <source>
        <dbReference type="ARBA" id="ARBA00022842"/>
    </source>
</evidence>